<accession>A0A1G1X4L2</accession>
<keyword evidence="1" id="KW-0472">Membrane</keyword>
<feature type="transmembrane region" description="Helical" evidence="1">
    <location>
        <begin position="72"/>
        <end position="94"/>
    </location>
</feature>
<dbReference type="EMBL" id="MHHR01000007">
    <property type="protein sequence ID" value="OGY34914.1"/>
    <property type="molecule type" value="Genomic_DNA"/>
</dbReference>
<protein>
    <submittedName>
        <fullName evidence="2">Uncharacterized protein</fullName>
    </submittedName>
</protein>
<dbReference type="AlphaFoldDB" id="A0A1G1X4L2"/>
<sequence length="100" mass="10341">MNFIKEAFAQGLQPAIPFANTARGGLIPSVLNIVNGLLVVAGIAASIYLVVGGVRYITSQGEEGETEKAKNTILYALIGLIVIALSAAIVNFIINTVAVA</sequence>
<name>A0A1G1X4L2_9BACT</name>
<dbReference type="Pfam" id="PF18895">
    <property type="entry name" value="T4SS_pilin"/>
    <property type="match status" value="1"/>
</dbReference>
<dbReference type="InterPro" id="IPR043993">
    <property type="entry name" value="T4SS_pilin"/>
</dbReference>
<dbReference type="Proteomes" id="UP000177528">
    <property type="component" value="Unassembled WGS sequence"/>
</dbReference>
<evidence type="ECO:0000313" key="2">
    <source>
        <dbReference type="EMBL" id="OGY34914.1"/>
    </source>
</evidence>
<reference evidence="2 3" key="1">
    <citation type="journal article" date="2016" name="Nat. Commun.">
        <title>Thousands of microbial genomes shed light on interconnected biogeochemical processes in an aquifer system.</title>
        <authorList>
            <person name="Anantharaman K."/>
            <person name="Brown C.T."/>
            <person name="Hug L.A."/>
            <person name="Sharon I."/>
            <person name="Castelle C.J."/>
            <person name="Probst A.J."/>
            <person name="Thomas B.C."/>
            <person name="Singh A."/>
            <person name="Wilkins M.J."/>
            <person name="Karaoz U."/>
            <person name="Brodie E.L."/>
            <person name="Williams K.H."/>
            <person name="Hubbard S.S."/>
            <person name="Banfield J.F."/>
        </authorList>
    </citation>
    <scope>NUCLEOTIDE SEQUENCE [LARGE SCALE GENOMIC DNA]</scope>
</reference>
<comment type="caution">
    <text evidence="2">The sequence shown here is derived from an EMBL/GenBank/DDBJ whole genome shotgun (WGS) entry which is preliminary data.</text>
</comment>
<feature type="transmembrane region" description="Helical" evidence="1">
    <location>
        <begin position="30"/>
        <end position="51"/>
    </location>
</feature>
<keyword evidence="1" id="KW-1133">Transmembrane helix</keyword>
<organism evidence="2 3">
    <name type="scientific">Candidatus Andersenbacteria bacterium RIFCSPHIGHO2_12_FULL_45_11</name>
    <dbReference type="NCBI Taxonomy" id="1797281"/>
    <lineage>
        <taxon>Bacteria</taxon>
        <taxon>Candidatus Anderseniibacteriota</taxon>
    </lineage>
</organism>
<keyword evidence="1" id="KW-0812">Transmembrane</keyword>
<evidence type="ECO:0000313" key="3">
    <source>
        <dbReference type="Proteomes" id="UP000177528"/>
    </source>
</evidence>
<evidence type="ECO:0000256" key="1">
    <source>
        <dbReference type="SAM" id="Phobius"/>
    </source>
</evidence>
<gene>
    <name evidence="2" type="ORF">A3D99_03520</name>
</gene>
<proteinExistence type="predicted"/>